<dbReference type="InterPro" id="IPR025313">
    <property type="entry name" value="SPB4-like_CTE"/>
</dbReference>
<evidence type="ECO:0000259" key="3">
    <source>
        <dbReference type="SMART" id="SM01178"/>
    </source>
</evidence>
<sequence>MWSYVYTSNILFQEFCVLFVCQTPILNQEEAYVEFLRVRRVPLEDRKSPDEVCDIVPQIRSAAKKDRDVMEKGLRAFVSYIRAYKEHHCSNIFRLVNFMVYAPYESCFFLEDSLFLSASGKNLRLGNWAWVMALLQLPAMHNLEHHNLSTEGFTPLEDICLDEIKYK</sequence>
<dbReference type="GeneID" id="113715911"/>
<accession>A0ABM4W2G9</accession>
<keyword evidence="2" id="KW-0547">Nucleotide-binding</keyword>
<name>A0ABM4W2G9_COFAR</name>
<feature type="domain" description="ATP-dependent rRNA helicase SPB4-like C-terminal extension" evidence="3">
    <location>
        <begin position="54"/>
        <end position="115"/>
    </location>
</feature>
<keyword evidence="2" id="KW-0067">ATP-binding</keyword>
<keyword evidence="1" id="KW-0378">Hydrolase</keyword>
<dbReference type="Pfam" id="PF13959">
    <property type="entry name" value="CTE_SPB4"/>
    <property type="match status" value="1"/>
</dbReference>
<keyword evidence="2" id="KW-0347">Helicase</keyword>
<dbReference type="Proteomes" id="UP001652660">
    <property type="component" value="Chromosome 11c"/>
</dbReference>
<dbReference type="SMART" id="SM01178">
    <property type="entry name" value="DUF4217"/>
    <property type="match status" value="1"/>
</dbReference>
<evidence type="ECO:0000313" key="5">
    <source>
        <dbReference type="RefSeq" id="XP_071925978.1"/>
    </source>
</evidence>
<reference evidence="5" key="1">
    <citation type="submission" date="2025-08" db="UniProtKB">
        <authorList>
            <consortium name="RefSeq"/>
        </authorList>
    </citation>
    <scope>IDENTIFICATION</scope>
    <source>
        <tissue evidence="5">Leaves</tissue>
    </source>
</reference>
<dbReference type="RefSeq" id="XP_071925978.1">
    <property type="nucleotide sequence ID" value="XM_072069877.1"/>
</dbReference>
<gene>
    <name evidence="5" type="primary">LOC113715911</name>
</gene>
<protein>
    <submittedName>
        <fullName evidence="5">DEAD-box ATP-dependent RNA helicase 18-like</fullName>
    </submittedName>
</protein>
<keyword evidence="4" id="KW-1185">Reference proteome</keyword>
<proteinExistence type="predicted"/>
<evidence type="ECO:0000313" key="4">
    <source>
        <dbReference type="Proteomes" id="UP001652660"/>
    </source>
</evidence>
<organism evidence="4 5">
    <name type="scientific">Coffea arabica</name>
    <name type="common">Arabian coffee</name>
    <dbReference type="NCBI Taxonomy" id="13443"/>
    <lineage>
        <taxon>Eukaryota</taxon>
        <taxon>Viridiplantae</taxon>
        <taxon>Streptophyta</taxon>
        <taxon>Embryophyta</taxon>
        <taxon>Tracheophyta</taxon>
        <taxon>Spermatophyta</taxon>
        <taxon>Magnoliopsida</taxon>
        <taxon>eudicotyledons</taxon>
        <taxon>Gunneridae</taxon>
        <taxon>Pentapetalae</taxon>
        <taxon>asterids</taxon>
        <taxon>lamiids</taxon>
        <taxon>Gentianales</taxon>
        <taxon>Rubiaceae</taxon>
        <taxon>Ixoroideae</taxon>
        <taxon>Gardenieae complex</taxon>
        <taxon>Bertiereae - Coffeeae clade</taxon>
        <taxon>Coffeeae</taxon>
        <taxon>Coffea</taxon>
    </lineage>
</organism>
<evidence type="ECO:0000256" key="2">
    <source>
        <dbReference type="ARBA" id="ARBA00022806"/>
    </source>
</evidence>
<evidence type="ECO:0000256" key="1">
    <source>
        <dbReference type="ARBA" id="ARBA00022801"/>
    </source>
</evidence>